<reference evidence="2" key="1">
    <citation type="submission" date="2009-10" db="EMBL/GenBank/DDBJ databases">
        <title>Diversity of trophic interactions inside an arsenic-rich microbial ecosystem.</title>
        <authorList>
            <person name="Bertin P.N."/>
            <person name="Heinrich-Salmeron A."/>
            <person name="Pelletier E."/>
            <person name="Goulhen-Chollet F."/>
            <person name="Arsene-Ploetze F."/>
            <person name="Gallien S."/>
            <person name="Calteau A."/>
            <person name="Vallenet D."/>
            <person name="Casiot C."/>
            <person name="Chane-Woon-Ming B."/>
            <person name="Giloteaux L."/>
            <person name="Barakat M."/>
            <person name="Bonnefoy V."/>
            <person name="Bruneel O."/>
            <person name="Chandler M."/>
            <person name="Cleiss J."/>
            <person name="Duran R."/>
            <person name="Elbaz-Poulichet F."/>
            <person name="Fonknechten N."/>
            <person name="Lauga B."/>
            <person name="Mornico D."/>
            <person name="Ortet P."/>
            <person name="Schaeffer C."/>
            <person name="Siguier P."/>
            <person name="Alexander Thil Smith A."/>
            <person name="Van Dorsselaer A."/>
            <person name="Weissenbach J."/>
            <person name="Medigue C."/>
            <person name="Le Paslier D."/>
        </authorList>
    </citation>
    <scope>NUCLEOTIDE SEQUENCE</scope>
</reference>
<dbReference type="AlphaFoldDB" id="E6QX52"/>
<name>E6QX52_9ZZZZ</name>
<comment type="caution">
    <text evidence="2">The sequence shown here is derived from an EMBL/GenBank/DDBJ whole genome shotgun (WGS) entry which is preliminary data.</text>
</comment>
<feature type="domain" description="DUF6680" evidence="1">
    <location>
        <begin position="1"/>
        <end position="132"/>
    </location>
</feature>
<dbReference type="InterPro" id="IPR046502">
    <property type="entry name" value="DUF6680"/>
</dbReference>
<protein>
    <recommendedName>
        <fullName evidence="1">DUF6680 domain-containing protein</fullName>
    </recommendedName>
</protein>
<dbReference type="EMBL" id="CABR01000171">
    <property type="protein sequence ID" value="CBI11826.1"/>
    <property type="molecule type" value="Genomic_DNA"/>
</dbReference>
<proteinExistence type="predicted"/>
<evidence type="ECO:0000259" key="1">
    <source>
        <dbReference type="Pfam" id="PF20385"/>
    </source>
</evidence>
<organism evidence="2">
    <name type="scientific">mine drainage metagenome</name>
    <dbReference type="NCBI Taxonomy" id="410659"/>
    <lineage>
        <taxon>unclassified sequences</taxon>
        <taxon>metagenomes</taxon>
        <taxon>ecological metagenomes</taxon>
    </lineage>
</organism>
<dbReference type="Pfam" id="PF20385">
    <property type="entry name" value="DUF6680"/>
    <property type="match status" value="1"/>
</dbReference>
<gene>
    <name evidence="2" type="ORF">CARN7_2674</name>
</gene>
<sequence>MWIFRVLMSTRAARLSANHVEALNAIPIEFYGDDKRLRAIIEAWKVYFDHMSTEATIQEIWNQKWNELFIDLLYLISQFLGYEFNRVVISKEVYAPKGHAVIESDQEIIRHGLAGMFSGKFAIPMEVKSLPGTPEAIGEQDALRQALLRWLDGKATVGVEVKSSQKPTQ</sequence>
<evidence type="ECO:0000313" key="2">
    <source>
        <dbReference type="EMBL" id="CBI11826.1"/>
    </source>
</evidence>
<accession>E6QX52</accession>